<dbReference type="EMBL" id="BK015293">
    <property type="protein sequence ID" value="DAD99793.1"/>
    <property type="molecule type" value="Genomic_DNA"/>
</dbReference>
<dbReference type="InterPro" id="IPR008160">
    <property type="entry name" value="Collagen"/>
</dbReference>
<feature type="compositionally biased region" description="Low complexity" evidence="1">
    <location>
        <begin position="82"/>
        <end position="107"/>
    </location>
</feature>
<protein>
    <submittedName>
        <fullName evidence="2">Nucleoid-associated protein</fullName>
    </submittedName>
</protein>
<evidence type="ECO:0000313" key="2">
    <source>
        <dbReference type="EMBL" id="DAD99793.1"/>
    </source>
</evidence>
<evidence type="ECO:0000256" key="1">
    <source>
        <dbReference type="SAM" id="MobiDB-lite"/>
    </source>
</evidence>
<name>A0A8S5NYI3_9CAUD</name>
<feature type="region of interest" description="Disordered" evidence="1">
    <location>
        <begin position="72"/>
        <end position="107"/>
    </location>
</feature>
<sequence>MAYTATGWKNGDLITADLLNHAEEGINAASSAVDELKKATATATALAAGEAPTVTFDGSSFAFGIPAGAQGAQGAKGDKGDTGAAGAAGADGADGKNGTNGKDGAAGKQGASFRVSAAALADDQADIAADALAPSNAVLPYAVGDTVLDATTKKIYAITAVKSGVATIGTAIATLP</sequence>
<accession>A0A8S5NYI3</accession>
<organism evidence="2">
    <name type="scientific">Siphoviridae sp. ct16C7</name>
    <dbReference type="NCBI Taxonomy" id="2825304"/>
    <lineage>
        <taxon>Viruses</taxon>
        <taxon>Duplodnaviria</taxon>
        <taxon>Heunggongvirae</taxon>
        <taxon>Uroviricota</taxon>
        <taxon>Caudoviricetes</taxon>
    </lineage>
</organism>
<dbReference type="Pfam" id="PF01391">
    <property type="entry name" value="Collagen"/>
    <property type="match status" value="1"/>
</dbReference>
<reference evidence="2" key="1">
    <citation type="journal article" date="2021" name="Proc. Natl. Acad. Sci. U.S.A.">
        <title>A Catalog of Tens of Thousands of Viruses from Human Metagenomes Reveals Hidden Associations with Chronic Diseases.</title>
        <authorList>
            <person name="Tisza M.J."/>
            <person name="Buck C.B."/>
        </authorList>
    </citation>
    <scope>NUCLEOTIDE SEQUENCE</scope>
    <source>
        <strain evidence="2">Ct16C7</strain>
    </source>
</reference>
<proteinExistence type="predicted"/>